<dbReference type="SUPFAM" id="SSF111321">
    <property type="entry name" value="AF1104-like"/>
    <property type="match status" value="1"/>
</dbReference>
<dbReference type="InterPro" id="IPR002791">
    <property type="entry name" value="ARMT1-like_metal-bd"/>
</dbReference>
<name>A0A151NLZ2_ALLMI</name>
<dbReference type="InterPro" id="IPR036075">
    <property type="entry name" value="ARMT-1-like_metal-bd_sf"/>
</dbReference>
<sequence>MAAAPVSLSGRFKGSFAYFTIKDRLPQILTRVIDTLHRHKNEFFEKHGEKGVEAEKRAISFLSKLRNELQTDKPMIPLNDELPDTPIWNQYLEYQRNVSNGNGQPSWFQSPWLYVECYMYRRIHEALIHNPPIDDFDPFMEAKIQSFFEAQQAIIAVCTYLQELLKNIEDLNENQLKEEFFKLLQVSLWGNRCDLSISAGEDNSQKSNLLQSLNDFKSFILVDDMENLWSLLLNSKKRTTTKESITRVDIILDNAGFELITDLVLANFLSSSKLATEVHFHGKYIPWFVSDTTKHDFNWTLKQLQSANHMWMSRCGMNWEGNLKKGVWVYHDHMFWTLPHEFSSMAQVAPDLYAELQKSSVIIFKGDLNYRKLTGDRKWEFTVPFHQALNKFHPAPLCSIRTLKAEIQFCLTIRLSKCTPSGGSQMQSRREMCLHAAAGGACMWQLLPPPTTPAAESEVLQSHRVGIPAK</sequence>
<keyword evidence="10 13" id="KW-0464">Manganese</keyword>
<keyword evidence="7" id="KW-0949">S-adenosyl-L-methionine</keyword>
<dbReference type="Gene3D" id="3.40.50.10880">
    <property type="entry name" value="Uncharacterised protein PF01937, DUF89, domain 3"/>
    <property type="match status" value="1"/>
</dbReference>
<keyword evidence="16" id="KW-1185">Reference proteome</keyword>
<dbReference type="EMBL" id="AKHW03002600">
    <property type="protein sequence ID" value="KYO37689.1"/>
    <property type="molecule type" value="Genomic_DNA"/>
</dbReference>
<evidence type="ECO:0000256" key="2">
    <source>
        <dbReference type="ARBA" id="ARBA00001326"/>
    </source>
</evidence>
<dbReference type="FunFam" id="1.20.930.60:FF:000001">
    <property type="entry name" value="protein-glutamate O-methyltransferase isoform X1"/>
    <property type="match status" value="1"/>
</dbReference>
<dbReference type="GO" id="GO:0006974">
    <property type="term" value="P:DNA damage response"/>
    <property type="evidence" value="ECO:0007669"/>
    <property type="project" value="TreeGrafter"/>
</dbReference>
<dbReference type="AlphaFoldDB" id="A0A151NLZ2"/>
<evidence type="ECO:0000313" key="15">
    <source>
        <dbReference type="EMBL" id="KYO37689.1"/>
    </source>
</evidence>
<reference evidence="15 16" key="1">
    <citation type="journal article" date="2012" name="Genome Biol.">
        <title>Sequencing three crocodilian genomes to illuminate the evolution of archosaurs and amniotes.</title>
        <authorList>
            <person name="St John J.A."/>
            <person name="Braun E.L."/>
            <person name="Isberg S.R."/>
            <person name="Miles L.G."/>
            <person name="Chong A.Y."/>
            <person name="Gongora J."/>
            <person name="Dalzell P."/>
            <person name="Moran C."/>
            <person name="Bed'hom B."/>
            <person name="Abzhanov A."/>
            <person name="Burgess S.C."/>
            <person name="Cooksey A.M."/>
            <person name="Castoe T.A."/>
            <person name="Crawford N.G."/>
            <person name="Densmore L.D."/>
            <person name="Drew J.C."/>
            <person name="Edwards S.V."/>
            <person name="Faircloth B.C."/>
            <person name="Fujita M.K."/>
            <person name="Greenwold M.J."/>
            <person name="Hoffmann F.G."/>
            <person name="Howard J.M."/>
            <person name="Iguchi T."/>
            <person name="Janes D.E."/>
            <person name="Khan S.Y."/>
            <person name="Kohno S."/>
            <person name="de Koning A.J."/>
            <person name="Lance S.L."/>
            <person name="McCarthy F.M."/>
            <person name="McCormack J.E."/>
            <person name="Merchant M.E."/>
            <person name="Peterson D.G."/>
            <person name="Pollock D.D."/>
            <person name="Pourmand N."/>
            <person name="Raney B.J."/>
            <person name="Roessler K.A."/>
            <person name="Sanford J.R."/>
            <person name="Sawyer R.H."/>
            <person name="Schmidt C.J."/>
            <person name="Triplett E.W."/>
            <person name="Tuberville T.D."/>
            <person name="Venegas-Anaya M."/>
            <person name="Howard J.T."/>
            <person name="Jarvis E.D."/>
            <person name="Guillette L.J.Jr."/>
            <person name="Glenn T.C."/>
            <person name="Green R.E."/>
            <person name="Ray D.A."/>
        </authorList>
    </citation>
    <scope>NUCLEOTIDE SEQUENCE [LARGE SCALE GENOMIC DNA]</scope>
    <source>
        <strain evidence="15">KSC_2009_1</strain>
    </source>
</reference>
<dbReference type="FunFam" id="3.40.50.10880:FF:000002">
    <property type="entry name" value="Acidic residue methyltransferase 1"/>
    <property type="match status" value="1"/>
</dbReference>
<keyword evidence="9 13" id="KW-0378">Hydrolase</keyword>
<dbReference type="Pfam" id="PF01937">
    <property type="entry name" value="ARMT1-like_dom"/>
    <property type="match status" value="1"/>
</dbReference>
<evidence type="ECO:0000313" key="16">
    <source>
        <dbReference type="Proteomes" id="UP000050525"/>
    </source>
</evidence>
<dbReference type="GO" id="GO:0008983">
    <property type="term" value="F:protein-glutamate O-methyltransferase activity"/>
    <property type="evidence" value="ECO:0007669"/>
    <property type="project" value="RHEA"/>
</dbReference>
<evidence type="ECO:0000256" key="8">
    <source>
        <dbReference type="ARBA" id="ARBA00022723"/>
    </source>
</evidence>
<evidence type="ECO:0000256" key="1">
    <source>
        <dbReference type="ARBA" id="ARBA00000807"/>
    </source>
</evidence>
<keyword evidence="6" id="KW-0808">Transferase</keyword>
<evidence type="ECO:0000256" key="9">
    <source>
        <dbReference type="ARBA" id="ARBA00022801"/>
    </source>
</evidence>
<dbReference type="STRING" id="8496.A0A151NLZ2"/>
<proteinExistence type="inferred from homology"/>
<comment type="similarity">
    <text evidence="3 13">Belongs to the damage-control phosphatase family. Sugar phosphate phosphatase III subfamily.</text>
</comment>
<dbReference type="Proteomes" id="UP000050525">
    <property type="component" value="Unassembled WGS sequence"/>
</dbReference>
<comment type="cofactor">
    <cofactor evidence="13">
        <name>Mn(2+)</name>
        <dbReference type="ChEBI" id="CHEBI:29035"/>
    </cofactor>
    <cofactor evidence="13">
        <name>Ni(2+)</name>
        <dbReference type="ChEBI" id="CHEBI:49786"/>
    </cofactor>
</comment>
<dbReference type="GO" id="GO:0046872">
    <property type="term" value="F:metal ion binding"/>
    <property type="evidence" value="ECO:0007669"/>
    <property type="project" value="UniProtKB-UniRule"/>
</dbReference>
<accession>A0A151NLZ2</accession>
<protein>
    <recommendedName>
        <fullName evidence="13">Sugar phosphate phosphatase</fullName>
        <ecNumber evidence="13">2.1.1.-</ecNumber>
        <ecNumber evidence="13">3.1.3.-</ecNumber>
    </recommendedName>
</protein>
<evidence type="ECO:0000256" key="13">
    <source>
        <dbReference type="RuleBase" id="RU367030"/>
    </source>
</evidence>
<comment type="caution">
    <text evidence="15">The sequence shown here is derived from an EMBL/GenBank/DDBJ whole genome shotgun (WGS) entry which is preliminary data.</text>
</comment>
<feature type="domain" description="Damage-control phosphatase ARMT1-like metal-binding" evidence="14">
    <location>
        <begin position="20"/>
        <end position="408"/>
    </location>
</feature>
<organism evidence="15 16">
    <name type="scientific">Alligator mississippiensis</name>
    <name type="common">American alligator</name>
    <dbReference type="NCBI Taxonomy" id="8496"/>
    <lineage>
        <taxon>Eukaryota</taxon>
        <taxon>Metazoa</taxon>
        <taxon>Chordata</taxon>
        <taxon>Craniata</taxon>
        <taxon>Vertebrata</taxon>
        <taxon>Euteleostomi</taxon>
        <taxon>Archelosauria</taxon>
        <taxon>Archosauria</taxon>
        <taxon>Crocodylia</taxon>
        <taxon>Alligatoridae</taxon>
        <taxon>Alligatorinae</taxon>
        <taxon>Alligator</taxon>
    </lineage>
</organism>
<gene>
    <name evidence="15" type="primary">ARMT1</name>
    <name evidence="15" type="ORF">Y1Q_0021992</name>
</gene>
<evidence type="ECO:0000256" key="7">
    <source>
        <dbReference type="ARBA" id="ARBA00022691"/>
    </source>
</evidence>
<evidence type="ECO:0000256" key="12">
    <source>
        <dbReference type="ARBA" id="ARBA00048809"/>
    </source>
</evidence>
<comment type="domain">
    <text evidence="13">Subfamily III proteins have a conserved RTxK motif about 40-50 residues from the C-terminus; the threonine may be replaced by serine or cysteine.</text>
</comment>
<evidence type="ECO:0000256" key="4">
    <source>
        <dbReference type="ARBA" id="ARBA00022596"/>
    </source>
</evidence>
<keyword evidence="4" id="KW-0533">Nickel</keyword>
<dbReference type="PANTHER" id="PTHR12260">
    <property type="entry name" value="DAMAGE-CONTROL PHOSPHATASE ARMT1"/>
    <property type="match status" value="1"/>
</dbReference>
<dbReference type="EC" id="3.1.3.-" evidence="13"/>
<dbReference type="GO" id="GO:0097023">
    <property type="term" value="F:fructose 6-phosphate aldolase activity"/>
    <property type="evidence" value="ECO:0007669"/>
    <property type="project" value="RHEA"/>
</dbReference>
<evidence type="ECO:0000256" key="5">
    <source>
        <dbReference type="ARBA" id="ARBA00022603"/>
    </source>
</evidence>
<dbReference type="Gene3D" id="1.20.930.60">
    <property type="match status" value="1"/>
</dbReference>
<evidence type="ECO:0000256" key="3">
    <source>
        <dbReference type="ARBA" id="ARBA00009519"/>
    </source>
</evidence>
<comment type="catalytic activity">
    <reaction evidence="2 13">
        <text>beta-D-fructose 1-phosphate + H2O = D-fructose + phosphate</text>
        <dbReference type="Rhea" id="RHEA:35603"/>
        <dbReference type="ChEBI" id="CHEBI:15377"/>
        <dbReference type="ChEBI" id="CHEBI:37721"/>
        <dbReference type="ChEBI" id="CHEBI:43474"/>
        <dbReference type="ChEBI" id="CHEBI:138881"/>
    </reaction>
</comment>
<keyword evidence="8 13" id="KW-0479">Metal-binding</keyword>
<evidence type="ECO:0000259" key="14">
    <source>
        <dbReference type="Pfam" id="PF01937"/>
    </source>
</evidence>
<dbReference type="GO" id="GO:0005634">
    <property type="term" value="C:nucleus"/>
    <property type="evidence" value="ECO:0007669"/>
    <property type="project" value="TreeGrafter"/>
</dbReference>
<dbReference type="GO" id="GO:0103026">
    <property type="term" value="F:fructose-1-phosphatase activity"/>
    <property type="evidence" value="ECO:0007669"/>
    <property type="project" value="RHEA"/>
</dbReference>
<dbReference type="PANTHER" id="PTHR12260:SF6">
    <property type="entry name" value="DAMAGE-CONTROL PHOSPHATASE ARMT1"/>
    <property type="match status" value="1"/>
</dbReference>
<dbReference type="GO" id="GO:0032259">
    <property type="term" value="P:methylation"/>
    <property type="evidence" value="ECO:0007669"/>
    <property type="project" value="UniProtKB-KW"/>
</dbReference>
<comment type="catalytic activity">
    <reaction evidence="12 13">
        <text>beta-D-fructose 6-phosphate = dihydroxyacetone + D-glyceraldehyde 3-phosphate</text>
        <dbReference type="Rhea" id="RHEA:28002"/>
        <dbReference type="ChEBI" id="CHEBI:16016"/>
        <dbReference type="ChEBI" id="CHEBI:57634"/>
        <dbReference type="ChEBI" id="CHEBI:59776"/>
    </reaction>
</comment>
<evidence type="ECO:0000256" key="10">
    <source>
        <dbReference type="ARBA" id="ARBA00023211"/>
    </source>
</evidence>
<dbReference type="eggNOG" id="KOG3870">
    <property type="taxonomic scope" value="Eukaryota"/>
</dbReference>
<comment type="catalytic activity">
    <reaction evidence="1 13">
        <text>L-glutamyl-[protein] + S-adenosyl-L-methionine = [protein]-L-glutamate 5-O-methyl ester + S-adenosyl-L-homocysteine</text>
        <dbReference type="Rhea" id="RHEA:24452"/>
        <dbReference type="Rhea" id="RHEA-COMP:10208"/>
        <dbReference type="Rhea" id="RHEA-COMP:10311"/>
        <dbReference type="ChEBI" id="CHEBI:29973"/>
        <dbReference type="ChEBI" id="CHEBI:57856"/>
        <dbReference type="ChEBI" id="CHEBI:59789"/>
        <dbReference type="ChEBI" id="CHEBI:82795"/>
    </reaction>
</comment>
<comment type="function">
    <text evidence="11 13">Metal-dependent phosphatase that shows phosphatase activity against several substrates, including fructose-1-phosphate and fructose-6-phosphate. Its preference for fructose-1-phosphate, a strong glycating agent that causes DNA damage rather than a canonical yeast metabolite, suggests a damage-control function in hexose phosphate metabolism. Has also been shown to have O-methyltransferase activity that methylates glutamate residues of target proteins to form gamma-glutamyl methyl ester residues. Possibly methylates PCNA, suggesting it is involved in the DNA damage response.</text>
</comment>
<evidence type="ECO:0000256" key="6">
    <source>
        <dbReference type="ARBA" id="ARBA00022679"/>
    </source>
</evidence>
<keyword evidence="5 13" id="KW-0489">Methyltransferase</keyword>
<dbReference type="EC" id="2.1.1.-" evidence="13"/>
<dbReference type="InterPro" id="IPR039763">
    <property type="entry name" value="ARMT1"/>
</dbReference>
<evidence type="ECO:0000256" key="11">
    <source>
        <dbReference type="ARBA" id="ARBA00045980"/>
    </source>
</evidence>